<dbReference type="GeneID" id="36841435"/>
<dbReference type="Proteomes" id="UP000249758">
    <property type="component" value="Segment"/>
</dbReference>
<dbReference type="SUPFAM" id="SSF57756">
    <property type="entry name" value="Retrovirus zinc finger-like domains"/>
    <property type="match status" value="1"/>
</dbReference>
<keyword evidence="1" id="KW-0863">Zinc-finger</keyword>
<evidence type="ECO:0000259" key="2">
    <source>
        <dbReference type="PROSITE" id="PS50158"/>
    </source>
</evidence>
<dbReference type="GO" id="GO:0008270">
    <property type="term" value="F:zinc ion binding"/>
    <property type="evidence" value="ECO:0007669"/>
    <property type="project" value="UniProtKB-KW"/>
</dbReference>
<accession>A0A2U7UFA9</accession>
<feature type="domain" description="CCHC-type" evidence="2">
    <location>
        <begin position="90"/>
        <end position="104"/>
    </location>
</feature>
<gene>
    <name evidence="3" type="ORF">pmac_cds_292</name>
</gene>
<dbReference type="GO" id="GO:0003676">
    <property type="term" value="F:nucleic acid binding"/>
    <property type="evidence" value="ECO:0007669"/>
    <property type="project" value="InterPro"/>
</dbReference>
<protein>
    <recommendedName>
        <fullName evidence="2">CCHC-type domain-containing protein</fullName>
    </recommendedName>
</protein>
<keyword evidence="1" id="KW-0479">Metal-binding</keyword>
<dbReference type="EMBL" id="MG011691">
    <property type="protein sequence ID" value="AVK76980.1"/>
    <property type="molecule type" value="Genomic_DNA"/>
</dbReference>
<dbReference type="RefSeq" id="YP_009480976.1">
    <property type="nucleotide sequence ID" value="NC_037665.1"/>
</dbReference>
<keyword evidence="1" id="KW-0862">Zinc</keyword>
<proteinExistence type="predicted"/>
<dbReference type="InterPro" id="IPR036875">
    <property type="entry name" value="Znf_CCHC_sf"/>
</dbReference>
<dbReference type="Gene3D" id="4.10.60.10">
    <property type="entry name" value="Zinc finger, CCHC-type"/>
    <property type="match status" value="1"/>
</dbReference>
<organism evidence="3">
    <name type="scientific">Pandoravirus macleodensis</name>
    <dbReference type="NCBI Taxonomy" id="2107707"/>
    <lineage>
        <taxon>Viruses</taxon>
        <taxon>Pandoravirus</taxon>
    </lineage>
</organism>
<name>A0A2U7UFA9_9VIRU</name>
<dbReference type="PROSITE" id="PS50158">
    <property type="entry name" value="ZF_CCHC"/>
    <property type="match status" value="1"/>
</dbReference>
<dbReference type="InterPro" id="IPR001878">
    <property type="entry name" value="Znf_CCHC"/>
</dbReference>
<reference evidence="3" key="1">
    <citation type="journal article" date="2018" name="Nat. Commun.">
        <title>Diversity and evolution of the emerging Pandoraviridae family.</title>
        <authorList>
            <person name="Legendre M."/>
            <person name="Fabre E."/>
            <person name="Poirot O."/>
            <person name="Jeudy S."/>
            <person name="Lartigue A."/>
            <person name="Alempic J.M."/>
            <person name="Beucher L."/>
            <person name="Philippe N."/>
            <person name="Bertaux L."/>
            <person name="Christo-Foroux E."/>
            <person name="Labadie K."/>
            <person name="Coute Y."/>
            <person name="Abergel C."/>
            <person name="Claverie J.M."/>
        </authorList>
    </citation>
    <scope>NUCLEOTIDE SEQUENCE [LARGE SCALE GENOMIC DNA]</scope>
    <source>
        <strain evidence="3">Macleodensis</strain>
    </source>
</reference>
<sequence>MTTEDKMAVGVNERAGDDTLVGIDARCNTGMERTRLDGAAWRSCDAGASATLCKVFAYECRVEAGSPDRNVGKAPAPGVSAPRTFFDGECYLCGGEGHSQNYCPLSRCHTCHRYGHSERACCFAARPHGLHTVAPLSSASCQRRAHERRALFGSRWRAATPAAVDNGAWR</sequence>
<evidence type="ECO:0000256" key="1">
    <source>
        <dbReference type="PROSITE-ProRule" id="PRU00047"/>
    </source>
</evidence>
<evidence type="ECO:0000313" key="3">
    <source>
        <dbReference type="EMBL" id="AVK76980.1"/>
    </source>
</evidence>
<dbReference type="KEGG" id="vg:36841435"/>